<feature type="coiled-coil region" evidence="1">
    <location>
        <begin position="171"/>
        <end position="198"/>
    </location>
</feature>
<dbReference type="Pfam" id="PF03469">
    <property type="entry name" value="XH"/>
    <property type="match status" value="1"/>
</dbReference>
<protein>
    <recommendedName>
        <fullName evidence="2">Factor of DNA methylation 1-5/IDN2 domain-containing protein</fullName>
    </recommendedName>
</protein>
<reference evidence="3" key="1">
    <citation type="journal article" date="2023" name="Plant J.">
        <title>Genome sequences and population genomics provide insights into the demographic history, inbreeding, and mutation load of two 'living fossil' tree species of Dipteronia.</title>
        <authorList>
            <person name="Feng Y."/>
            <person name="Comes H.P."/>
            <person name="Chen J."/>
            <person name="Zhu S."/>
            <person name="Lu R."/>
            <person name="Zhang X."/>
            <person name="Li P."/>
            <person name="Qiu J."/>
            <person name="Olsen K.M."/>
            <person name="Qiu Y."/>
        </authorList>
    </citation>
    <scope>NUCLEOTIDE SEQUENCE</scope>
    <source>
        <strain evidence="3">KIB01</strain>
    </source>
</reference>
<name>A0AAD9TKW8_9ROSI</name>
<evidence type="ECO:0000259" key="2">
    <source>
        <dbReference type="Pfam" id="PF03469"/>
    </source>
</evidence>
<dbReference type="Proteomes" id="UP001280121">
    <property type="component" value="Unassembled WGS sequence"/>
</dbReference>
<dbReference type="PANTHER" id="PTHR21596">
    <property type="entry name" value="RIBONUCLEASE P SUBUNIT P38"/>
    <property type="match status" value="1"/>
</dbReference>
<dbReference type="EMBL" id="JANJYI010000009">
    <property type="protein sequence ID" value="KAK2637489.1"/>
    <property type="molecule type" value="Genomic_DNA"/>
</dbReference>
<dbReference type="AlphaFoldDB" id="A0AAD9TKW8"/>
<dbReference type="PANTHER" id="PTHR21596:SF82">
    <property type="entry name" value="FACTOR OF DNA METHYLATION 5-LIKE"/>
    <property type="match status" value="1"/>
</dbReference>
<evidence type="ECO:0000313" key="4">
    <source>
        <dbReference type="Proteomes" id="UP001280121"/>
    </source>
</evidence>
<gene>
    <name evidence="3" type="ORF">Ddye_032281</name>
</gene>
<proteinExistence type="predicted"/>
<sequence>MECHNYEEELKKERRLVTILEKEIGYRNQQLSELGHKFNDTQQTFLKLIAEQKFKDRRVMVLEQIYWDDISSRDTRLLKLERMYYDSNAIVRQLTSEKSNLQEEYTREIRKLQSINIKLKDDMNCQKKELEQQAKELEECKAQNDLERTGLMDDIENLKWKLQNQKPTESYSNLNAQMTALRDQLEEKTETLQYLECLNRTLTLKESMSNQELQDARKESISSLQDMLSSLTTFSIKRMGEVDRTSFLQACSLKFPDGDWEEMSARLCSSWEEYVKDPHWHPFKTIVYKGNLQEIIDDDEEKLKDLGNEYGEVVYEAVTNALLEMNEYNPSGRYVVPEVWNLKERRKATLKEIIQYIMKQLKTHKRKRR</sequence>
<keyword evidence="1" id="KW-0175">Coiled coil</keyword>
<organism evidence="3 4">
    <name type="scientific">Dipteronia dyeriana</name>
    <dbReference type="NCBI Taxonomy" id="168575"/>
    <lineage>
        <taxon>Eukaryota</taxon>
        <taxon>Viridiplantae</taxon>
        <taxon>Streptophyta</taxon>
        <taxon>Embryophyta</taxon>
        <taxon>Tracheophyta</taxon>
        <taxon>Spermatophyta</taxon>
        <taxon>Magnoliopsida</taxon>
        <taxon>eudicotyledons</taxon>
        <taxon>Gunneridae</taxon>
        <taxon>Pentapetalae</taxon>
        <taxon>rosids</taxon>
        <taxon>malvids</taxon>
        <taxon>Sapindales</taxon>
        <taxon>Sapindaceae</taxon>
        <taxon>Hippocastanoideae</taxon>
        <taxon>Acereae</taxon>
        <taxon>Dipteronia</taxon>
    </lineage>
</organism>
<evidence type="ECO:0000313" key="3">
    <source>
        <dbReference type="EMBL" id="KAK2637489.1"/>
    </source>
</evidence>
<feature type="domain" description="Factor of DNA methylation 1-5/IDN2" evidence="2">
    <location>
        <begin position="237"/>
        <end position="367"/>
    </location>
</feature>
<comment type="caution">
    <text evidence="3">The sequence shown here is derived from an EMBL/GenBank/DDBJ whole genome shotgun (WGS) entry which is preliminary data.</text>
</comment>
<keyword evidence="4" id="KW-1185">Reference proteome</keyword>
<dbReference type="GO" id="GO:0080188">
    <property type="term" value="P:gene silencing by siRNA-directed DNA methylation"/>
    <property type="evidence" value="ECO:0007669"/>
    <property type="project" value="InterPro"/>
</dbReference>
<dbReference type="InterPro" id="IPR045177">
    <property type="entry name" value="FDM1-5/IDN2"/>
</dbReference>
<accession>A0AAD9TKW8</accession>
<feature type="coiled-coil region" evidence="1">
    <location>
        <begin position="91"/>
        <end position="147"/>
    </location>
</feature>
<dbReference type="InterPro" id="IPR005379">
    <property type="entry name" value="FDM1-5/IDN2_XH"/>
</dbReference>
<evidence type="ECO:0000256" key="1">
    <source>
        <dbReference type="SAM" id="Coils"/>
    </source>
</evidence>